<sequence length="137" mass="15893">MDTELIIIIIICIGVILLIGYKYMNKNTSTDTSNFENEKKELKYFGGDYCPFSNSTSNAYKVIKDFEEEYSDRVNVNYYWVGLDDEVMKELNVEYVPYLLNGDNKQIEIGLPEGTDASKLSEEELKELLLRTIYNKL</sequence>
<keyword evidence="1" id="KW-0812">Transmembrane</keyword>
<dbReference type="AlphaFoldDB" id="A0A6C0HVV3"/>
<dbReference type="SUPFAM" id="SSF52833">
    <property type="entry name" value="Thioredoxin-like"/>
    <property type="match status" value="1"/>
</dbReference>
<evidence type="ECO:0000256" key="1">
    <source>
        <dbReference type="SAM" id="Phobius"/>
    </source>
</evidence>
<proteinExistence type="predicted"/>
<reference evidence="2" key="1">
    <citation type="journal article" date="2020" name="Nature">
        <title>Giant virus diversity and host interactions through global metagenomics.</title>
        <authorList>
            <person name="Schulz F."/>
            <person name="Roux S."/>
            <person name="Paez-Espino D."/>
            <person name="Jungbluth S."/>
            <person name="Walsh D.A."/>
            <person name="Denef V.J."/>
            <person name="McMahon K.D."/>
            <person name="Konstantinidis K.T."/>
            <person name="Eloe-Fadrosh E.A."/>
            <person name="Kyrpides N.C."/>
            <person name="Woyke T."/>
        </authorList>
    </citation>
    <scope>NUCLEOTIDE SEQUENCE</scope>
    <source>
        <strain evidence="2">GVMAG-M-3300023184-177</strain>
    </source>
</reference>
<keyword evidence="1" id="KW-0472">Membrane</keyword>
<evidence type="ECO:0000313" key="2">
    <source>
        <dbReference type="EMBL" id="QHT84295.1"/>
    </source>
</evidence>
<evidence type="ECO:0008006" key="3">
    <source>
        <dbReference type="Google" id="ProtNLM"/>
    </source>
</evidence>
<dbReference type="Gene3D" id="3.40.30.10">
    <property type="entry name" value="Glutaredoxin"/>
    <property type="match status" value="1"/>
</dbReference>
<feature type="transmembrane region" description="Helical" evidence="1">
    <location>
        <begin position="6"/>
        <end position="24"/>
    </location>
</feature>
<dbReference type="InterPro" id="IPR036249">
    <property type="entry name" value="Thioredoxin-like_sf"/>
</dbReference>
<dbReference type="EMBL" id="MN740017">
    <property type="protein sequence ID" value="QHT84295.1"/>
    <property type="molecule type" value="Genomic_DNA"/>
</dbReference>
<accession>A0A6C0HVV3</accession>
<organism evidence="2">
    <name type="scientific">viral metagenome</name>
    <dbReference type="NCBI Taxonomy" id="1070528"/>
    <lineage>
        <taxon>unclassified sequences</taxon>
        <taxon>metagenomes</taxon>
        <taxon>organismal metagenomes</taxon>
    </lineage>
</organism>
<keyword evidence="1" id="KW-1133">Transmembrane helix</keyword>
<name>A0A6C0HVV3_9ZZZZ</name>
<protein>
    <recommendedName>
        <fullName evidence="3">Thioredoxin domain-containing protein</fullName>
    </recommendedName>
</protein>